<proteinExistence type="predicted"/>
<keyword evidence="3" id="KW-1185">Reference proteome</keyword>
<feature type="chain" id="PRO_5022709215" evidence="1">
    <location>
        <begin position="23"/>
        <end position="120"/>
    </location>
</feature>
<organism evidence="2 3">
    <name type="scientific">Allotamlana fucoidanivorans</name>
    <dbReference type="NCBI Taxonomy" id="2583814"/>
    <lineage>
        <taxon>Bacteria</taxon>
        <taxon>Pseudomonadati</taxon>
        <taxon>Bacteroidota</taxon>
        <taxon>Flavobacteriia</taxon>
        <taxon>Flavobacteriales</taxon>
        <taxon>Flavobacteriaceae</taxon>
        <taxon>Allotamlana</taxon>
    </lineage>
</organism>
<keyword evidence="1" id="KW-0732">Signal</keyword>
<dbReference type="EMBL" id="VDCS01000009">
    <property type="protein sequence ID" value="TNJ43850.1"/>
    <property type="molecule type" value="Genomic_DNA"/>
</dbReference>
<name>A0A5C4SJ43_9FLAO</name>
<dbReference type="OrthoDB" id="1450289at2"/>
<dbReference type="Proteomes" id="UP000308713">
    <property type="component" value="Unassembled WGS sequence"/>
</dbReference>
<evidence type="ECO:0000256" key="1">
    <source>
        <dbReference type="SAM" id="SignalP"/>
    </source>
</evidence>
<gene>
    <name evidence="2" type="ORF">FGF67_10830</name>
</gene>
<evidence type="ECO:0000313" key="2">
    <source>
        <dbReference type="EMBL" id="TNJ43850.1"/>
    </source>
</evidence>
<dbReference type="AlphaFoldDB" id="A0A5C4SJ43"/>
<dbReference type="RefSeq" id="WP_139697634.1">
    <property type="nucleotide sequence ID" value="NZ_CP074074.1"/>
</dbReference>
<feature type="signal peptide" evidence="1">
    <location>
        <begin position="1"/>
        <end position="22"/>
    </location>
</feature>
<sequence length="120" mass="13923">MMKKIMVLSVFALSIMTLSSFKADIETNKSCNIEVYQEGLVVYADYKGYTDTGYTFEKKDKKGNITTFTFHEIKPKALKKYDLKSDALVGTFFKITFNKDDNFTKEEHDDKHIITDLEKH</sequence>
<protein>
    <submittedName>
        <fullName evidence="2">Uncharacterized protein</fullName>
    </submittedName>
</protein>
<comment type="caution">
    <text evidence="2">The sequence shown here is derived from an EMBL/GenBank/DDBJ whole genome shotgun (WGS) entry which is preliminary data.</text>
</comment>
<evidence type="ECO:0000313" key="3">
    <source>
        <dbReference type="Proteomes" id="UP000308713"/>
    </source>
</evidence>
<reference evidence="2 3" key="1">
    <citation type="submission" date="2019-05" db="EMBL/GenBank/DDBJ databases">
        <title>Tamlana fucoidanivorans sp. nov., isolated from the surface of algae collected from Fujian province in China.</title>
        <authorList>
            <person name="Li J."/>
        </authorList>
    </citation>
    <scope>NUCLEOTIDE SEQUENCE [LARGE SCALE GENOMIC DNA]</scope>
    <source>
        <strain evidence="2 3">CW2-9</strain>
    </source>
</reference>
<accession>A0A5C4SJ43</accession>